<dbReference type="CDD" id="cd00075">
    <property type="entry name" value="HATPase"/>
    <property type="match status" value="1"/>
</dbReference>
<gene>
    <name evidence="8" type="ORF">SAMN06295912_13817</name>
</gene>
<dbReference type="PANTHER" id="PTHR43711:SF1">
    <property type="entry name" value="HISTIDINE KINASE 1"/>
    <property type="match status" value="1"/>
</dbReference>
<dbReference type="SUPFAM" id="SSF55874">
    <property type="entry name" value="ATPase domain of HSP90 chaperone/DNA topoisomerase II/histidine kinase"/>
    <property type="match status" value="1"/>
</dbReference>
<evidence type="ECO:0000313" key="8">
    <source>
        <dbReference type="EMBL" id="SNT08428.1"/>
    </source>
</evidence>
<evidence type="ECO:0000256" key="4">
    <source>
        <dbReference type="ARBA" id="ARBA00022679"/>
    </source>
</evidence>
<keyword evidence="3" id="KW-0597">Phosphoprotein</keyword>
<proteinExistence type="predicted"/>
<dbReference type="InterPro" id="IPR036097">
    <property type="entry name" value="HisK_dim/P_sf"/>
</dbReference>
<dbReference type="SMART" id="SM00387">
    <property type="entry name" value="HATPase_c"/>
    <property type="match status" value="1"/>
</dbReference>
<dbReference type="InterPro" id="IPR036890">
    <property type="entry name" value="HATPase_C_sf"/>
</dbReference>
<dbReference type="GO" id="GO:0000155">
    <property type="term" value="F:phosphorelay sensor kinase activity"/>
    <property type="evidence" value="ECO:0007669"/>
    <property type="project" value="InterPro"/>
</dbReference>
<evidence type="ECO:0000256" key="3">
    <source>
        <dbReference type="ARBA" id="ARBA00022553"/>
    </source>
</evidence>
<dbReference type="Gene3D" id="1.10.287.130">
    <property type="match status" value="1"/>
</dbReference>
<evidence type="ECO:0000256" key="2">
    <source>
        <dbReference type="ARBA" id="ARBA00012438"/>
    </source>
</evidence>
<dbReference type="SUPFAM" id="SSF47384">
    <property type="entry name" value="Homodimeric domain of signal transducing histidine kinase"/>
    <property type="match status" value="1"/>
</dbReference>
<dbReference type="InterPro" id="IPR004358">
    <property type="entry name" value="Sig_transdc_His_kin-like_C"/>
</dbReference>
<evidence type="ECO:0000259" key="7">
    <source>
        <dbReference type="PROSITE" id="PS50109"/>
    </source>
</evidence>
<dbReference type="InterPro" id="IPR003594">
    <property type="entry name" value="HATPase_dom"/>
</dbReference>
<dbReference type="Pfam" id="PF12860">
    <property type="entry name" value="PAS_7"/>
    <property type="match status" value="2"/>
</dbReference>
<evidence type="ECO:0000256" key="6">
    <source>
        <dbReference type="ARBA" id="ARBA00023012"/>
    </source>
</evidence>
<dbReference type="EMBL" id="FZOS01000038">
    <property type="protein sequence ID" value="SNT08428.1"/>
    <property type="molecule type" value="Genomic_DNA"/>
</dbReference>
<dbReference type="InterPro" id="IPR050736">
    <property type="entry name" value="Sensor_HK_Regulatory"/>
</dbReference>
<evidence type="ECO:0000256" key="1">
    <source>
        <dbReference type="ARBA" id="ARBA00000085"/>
    </source>
</evidence>
<dbReference type="SUPFAM" id="SSF55785">
    <property type="entry name" value="PYP-like sensor domain (PAS domain)"/>
    <property type="match status" value="1"/>
</dbReference>
<dbReference type="EC" id="2.7.13.3" evidence="2"/>
<reference evidence="9" key="1">
    <citation type="submission" date="2017-06" db="EMBL/GenBank/DDBJ databases">
        <authorList>
            <person name="Varghese N."/>
            <person name="Submissions S."/>
        </authorList>
    </citation>
    <scope>NUCLEOTIDE SEQUENCE [LARGE SCALE GENOMIC DNA]</scope>
    <source>
        <strain evidence="9">LNB2</strain>
    </source>
</reference>
<keyword evidence="9" id="KW-1185">Reference proteome</keyword>
<dbReference type="Gene3D" id="3.30.565.10">
    <property type="entry name" value="Histidine kinase-like ATPase, C-terminal domain"/>
    <property type="match status" value="1"/>
</dbReference>
<feature type="domain" description="Histidine kinase" evidence="7">
    <location>
        <begin position="563"/>
        <end position="783"/>
    </location>
</feature>
<dbReference type="InterPro" id="IPR035965">
    <property type="entry name" value="PAS-like_dom_sf"/>
</dbReference>
<dbReference type="CDD" id="cd00082">
    <property type="entry name" value="HisKA"/>
    <property type="match status" value="1"/>
</dbReference>
<keyword evidence="4" id="KW-0808">Transferase</keyword>
<protein>
    <recommendedName>
        <fullName evidence="2">histidine kinase</fullName>
        <ecNumber evidence="2">2.7.13.3</ecNumber>
    </recommendedName>
</protein>
<dbReference type="InterPro" id="IPR003661">
    <property type="entry name" value="HisK_dim/P_dom"/>
</dbReference>
<evidence type="ECO:0000256" key="5">
    <source>
        <dbReference type="ARBA" id="ARBA00022777"/>
    </source>
</evidence>
<dbReference type="SMART" id="SM00388">
    <property type="entry name" value="HisKA"/>
    <property type="match status" value="1"/>
</dbReference>
<dbReference type="PROSITE" id="PS50109">
    <property type="entry name" value="HIS_KIN"/>
    <property type="match status" value="1"/>
</dbReference>
<dbReference type="PRINTS" id="PR00344">
    <property type="entry name" value="BCTRLSENSOR"/>
</dbReference>
<dbReference type="Pfam" id="PF02518">
    <property type="entry name" value="HATPase_c"/>
    <property type="match status" value="1"/>
</dbReference>
<accession>A0A239JSI3</accession>
<keyword evidence="5 8" id="KW-0418">Kinase</keyword>
<dbReference type="InterPro" id="IPR005467">
    <property type="entry name" value="His_kinase_dom"/>
</dbReference>
<keyword evidence="6" id="KW-0902">Two-component regulatory system</keyword>
<dbReference type="Pfam" id="PF00512">
    <property type="entry name" value="HisKA"/>
    <property type="match status" value="1"/>
</dbReference>
<name>A0A239JSI3_9SPHN</name>
<organism evidence="8 9">
    <name type="scientific">Edaphosphingomonas laterariae</name>
    <dbReference type="NCBI Taxonomy" id="861865"/>
    <lineage>
        <taxon>Bacteria</taxon>
        <taxon>Pseudomonadati</taxon>
        <taxon>Pseudomonadota</taxon>
        <taxon>Alphaproteobacteria</taxon>
        <taxon>Sphingomonadales</taxon>
        <taxon>Rhizorhabdaceae</taxon>
        <taxon>Edaphosphingomonas</taxon>
    </lineage>
</organism>
<dbReference type="Proteomes" id="UP000198281">
    <property type="component" value="Unassembled WGS sequence"/>
</dbReference>
<dbReference type="Gene3D" id="3.30.450.20">
    <property type="entry name" value="PAS domain"/>
    <property type="match status" value="2"/>
</dbReference>
<sequence length="783" mass="85108">MIMISQGAAAVIAGLAALWLVLAGWATIVGLRRAARAGIAEAASERFAELVSAAPAVAVLVEADGRIDADERLADWLGLRRIPRSIEEFADRDGGLDEADAQALARDITATQRSGAGFARSFRVRGSARVLMARGRPGARPGRVVLWLFDATESQEEITRLRDAGGRLTRALESLSALIEAAPFPMWHRGPDLRLALVNSNYVDAVEGDDAADVIARGLELIEATDGVGPMFAAAAARDSGDPLIRTVPATIAGERRMVRIVDVPLGEAGVAGYAFDVGELEEARADLGRFARAQRVLLDHLSAGVAQFGRDRLLTFCNQPFQRMFAMEAEWLADRPEFDRVLERMREANRAPESRDFPGWKAERRAWFQDAGEAVEESWLLPGGAHLRVMAQPMPDGGLLVIFEDRTEEIQLASARDTLLRVRSATFDNLFEAIGVFAADGRLHLWNNRFREVWQLGENDLALNPRVDALVETVAKRLANPSRAGLIRDLVRIATVDRQQRTGNVAFADGRNFEFAAVPLPDGNALFTMLDVTDSRRIERMLRDRNEALEEADRLKTAFVESMSYELRTPLTTIGGFAEMLAGGYAGQLEETARDYVGAILESVARLGALIDDVLDLTDFEADGLAPEHEPVDLAALLRDAAGAIADAAKARPLELAVEIEPAIGAVAGDRRRLRQTVDHLLRNAILYTPAGGRVLLKGSGDLENARIIVSDNGAGIASEDRERIFDRFQRLPGAGAAESRPLAGLGLPLARQFVQAHGGTLELMSEPGEGSTFLIQLPRPQ</sequence>
<dbReference type="AlphaFoldDB" id="A0A239JSI3"/>
<evidence type="ECO:0000313" key="9">
    <source>
        <dbReference type="Proteomes" id="UP000198281"/>
    </source>
</evidence>
<comment type="catalytic activity">
    <reaction evidence="1">
        <text>ATP + protein L-histidine = ADP + protein N-phospho-L-histidine.</text>
        <dbReference type="EC" id="2.7.13.3"/>
    </reaction>
</comment>
<dbReference type="PANTHER" id="PTHR43711">
    <property type="entry name" value="TWO-COMPONENT HISTIDINE KINASE"/>
    <property type="match status" value="1"/>
</dbReference>